<gene>
    <name evidence="2" type="ORF">B0T18DRAFT_367179</name>
</gene>
<evidence type="ECO:0000256" key="1">
    <source>
        <dbReference type="SAM" id="SignalP"/>
    </source>
</evidence>
<evidence type="ECO:0008006" key="4">
    <source>
        <dbReference type="Google" id="ProtNLM"/>
    </source>
</evidence>
<dbReference type="EMBL" id="JAUKUD010000004">
    <property type="protein sequence ID" value="KAK0745497.1"/>
    <property type="molecule type" value="Genomic_DNA"/>
</dbReference>
<dbReference type="Proteomes" id="UP001172155">
    <property type="component" value="Unassembled WGS sequence"/>
</dbReference>
<dbReference type="Pfam" id="PF22701">
    <property type="entry name" value="Mala_s_1-like"/>
    <property type="match status" value="1"/>
</dbReference>
<feature type="signal peptide" evidence="1">
    <location>
        <begin position="1"/>
        <end position="20"/>
    </location>
</feature>
<accession>A0AA40ETY3</accession>
<reference evidence="2" key="1">
    <citation type="submission" date="2023-06" db="EMBL/GenBank/DDBJ databases">
        <title>Genome-scale phylogeny and comparative genomics of the fungal order Sordariales.</title>
        <authorList>
            <consortium name="Lawrence Berkeley National Laboratory"/>
            <person name="Hensen N."/>
            <person name="Bonometti L."/>
            <person name="Westerberg I."/>
            <person name="Brannstrom I.O."/>
            <person name="Guillou S."/>
            <person name="Cros-Aarteil S."/>
            <person name="Calhoun S."/>
            <person name="Haridas S."/>
            <person name="Kuo A."/>
            <person name="Mondo S."/>
            <person name="Pangilinan J."/>
            <person name="Riley R."/>
            <person name="LaButti K."/>
            <person name="Andreopoulos B."/>
            <person name="Lipzen A."/>
            <person name="Chen C."/>
            <person name="Yanf M."/>
            <person name="Daum C."/>
            <person name="Ng V."/>
            <person name="Clum A."/>
            <person name="Steindorff A."/>
            <person name="Ohm R."/>
            <person name="Martin F."/>
            <person name="Silar P."/>
            <person name="Natvig D."/>
            <person name="Lalanne C."/>
            <person name="Gautier V."/>
            <person name="Ament-velasquez S.L."/>
            <person name="Kruys A."/>
            <person name="Hutchinson M.I."/>
            <person name="Powell A.J."/>
            <person name="Barry K."/>
            <person name="Miller A.N."/>
            <person name="Grigoriev I.V."/>
            <person name="Debuchy R."/>
            <person name="Gladieux P."/>
            <person name="Thoren M.H."/>
            <person name="Johannesson H."/>
        </authorList>
    </citation>
    <scope>NUCLEOTIDE SEQUENCE</scope>
    <source>
        <strain evidence="2">SMH3187-1</strain>
    </source>
</reference>
<dbReference type="CDD" id="cd12811">
    <property type="entry name" value="MALA"/>
    <property type="match status" value="1"/>
</dbReference>
<feature type="chain" id="PRO_5041449422" description="TRI14-like protein" evidence="1">
    <location>
        <begin position="21"/>
        <end position="366"/>
    </location>
</feature>
<proteinExistence type="predicted"/>
<evidence type="ECO:0000313" key="3">
    <source>
        <dbReference type="Proteomes" id="UP001172155"/>
    </source>
</evidence>
<comment type="caution">
    <text evidence="2">The sequence shown here is derived from an EMBL/GenBank/DDBJ whole genome shotgun (WGS) entry which is preliminary data.</text>
</comment>
<keyword evidence="1" id="KW-0732">Signal</keyword>
<evidence type="ECO:0000313" key="2">
    <source>
        <dbReference type="EMBL" id="KAK0745497.1"/>
    </source>
</evidence>
<dbReference type="SUPFAM" id="SSF101898">
    <property type="entry name" value="NHL repeat"/>
    <property type="match status" value="1"/>
</dbReference>
<keyword evidence="3" id="KW-1185">Reference proteome</keyword>
<protein>
    <recommendedName>
        <fullName evidence="4">TRI14-like protein</fullName>
    </recommendedName>
</protein>
<dbReference type="InterPro" id="IPR054550">
    <property type="entry name" value="Mala_s_1-like"/>
</dbReference>
<sequence length="366" mass="39899">MVNFVSTLALLALSGLAVHASPPSFTPRGSNHAPKSCPPFKGGDFVVDYFQLYPENADWDPVSCSILFGAVWNATVGIYNPYAPNMTQVLEYPGVSHTGDLHIGGLAWDPFTGLYTILTDPAAAWATGGADVSGTHLLMKYNPLTKQTLWTLNISTVSHERYGGFQDVETDRRGNTYVVGTWPGTILRADKRGKAIKEWHVPRPLAPTTQKGFGGLALVPESDILLSNDGDGQIYRFDTRDEVGRPVLVPMRPRVLYADGDAIYLPPRYGGSVLLLASHLGGIQVLRSKDRKWTAAEYLGTVPNRKGPLYEGGVVVAAVEVGKTPGSIYMIEGFWDAEWVPGTVAGNRTRFPMPDITREVEALLRK</sequence>
<organism evidence="2 3">
    <name type="scientific">Schizothecium vesticola</name>
    <dbReference type="NCBI Taxonomy" id="314040"/>
    <lineage>
        <taxon>Eukaryota</taxon>
        <taxon>Fungi</taxon>
        <taxon>Dikarya</taxon>
        <taxon>Ascomycota</taxon>
        <taxon>Pezizomycotina</taxon>
        <taxon>Sordariomycetes</taxon>
        <taxon>Sordariomycetidae</taxon>
        <taxon>Sordariales</taxon>
        <taxon>Schizotheciaceae</taxon>
        <taxon>Schizothecium</taxon>
    </lineage>
</organism>
<name>A0AA40ETY3_9PEZI</name>
<dbReference type="AlphaFoldDB" id="A0AA40ETY3"/>